<keyword evidence="3" id="KW-1185">Reference proteome</keyword>
<dbReference type="GO" id="GO:0006888">
    <property type="term" value="P:endoplasmic reticulum to Golgi vesicle-mediated transport"/>
    <property type="evidence" value="ECO:0007669"/>
    <property type="project" value="TreeGrafter"/>
</dbReference>
<dbReference type="GO" id="GO:0016197">
    <property type="term" value="P:endosomal transport"/>
    <property type="evidence" value="ECO:0007669"/>
    <property type="project" value="TreeGrafter"/>
</dbReference>
<dbReference type="EMBL" id="JAXCGZ010009488">
    <property type="protein sequence ID" value="KAK7077018.1"/>
    <property type="molecule type" value="Genomic_DNA"/>
</dbReference>
<accession>A0AAN9A6X6</accession>
<evidence type="ECO:0000313" key="2">
    <source>
        <dbReference type="EMBL" id="KAK7077018.1"/>
    </source>
</evidence>
<dbReference type="InterPro" id="IPR053202">
    <property type="entry name" value="EGF_Rcpt_Signaling_Reg"/>
</dbReference>
<dbReference type="AlphaFoldDB" id="A0AAN9A6X6"/>
<sequence>MSPDRVMTANELDEEKDARCSLPDLEKRQRHNKAKDEVEVLLDGPLEATDNRLIEWTRNGGGGRLFPPSTKPYNITIDNTGNWKQSEVYQFYVGMIDKYFGKKSHGFFVEAGALDGVLLSTTLKLEMDFKWSGLLVEPRPDMFEQLLQKQRKAHAANFCLSEKTYPHKVRMILTRSQNSLRVVYN</sequence>
<dbReference type="PANTHER" id="PTHR34009:SF2">
    <property type="entry name" value="PROTEIN STAR"/>
    <property type="match status" value="1"/>
</dbReference>
<evidence type="ECO:0000313" key="3">
    <source>
        <dbReference type="Proteomes" id="UP001381693"/>
    </source>
</evidence>
<feature type="region of interest" description="Disordered" evidence="1">
    <location>
        <begin position="1"/>
        <end position="30"/>
    </location>
</feature>
<evidence type="ECO:0000256" key="1">
    <source>
        <dbReference type="SAM" id="MobiDB-lite"/>
    </source>
</evidence>
<feature type="compositionally biased region" description="Basic and acidic residues" evidence="1">
    <location>
        <begin position="16"/>
        <end position="27"/>
    </location>
</feature>
<proteinExistence type="predicted"/>
<dbReference type="GO" id="GO:0005794">
    <property type="term" value="C:Golgi apparatus"/>
    <property type="evidence" value="ECO:0007669"/>
    <property type="project" value="TreeGrafter"/>
</dbReference>
<dbReference type="GO" id="GO:0005789">
    <property type="term" value="C:endoplasmic reticulum membrane"/>
    <property type="evidence" value="ECO:0007669"/>
    <property type="project" value="TreeGrafter"/>
</dbReference>
<gene>
    <name evidence="2" type="ORF">SK128_011888</name>
</gene>
<dbReference type="PANTHER" id="PTHR34009">
    <property type="entry name" value="PROTEIN STAR"/>
    <property type="match status" value="1"/>
</dbReference>
<dbReference type="GO" id="GO:0005886">
    <property type="term" value="C:plasma membrane"/>
    <property type="evidence" value="ECO:0007669"/>
    <property type="project" value="TreeGrafter"/>
</dbReference>
<dbReference type="Proteomes" id="UP001381693">
    <property type="component" value="Unassembled WGS sequence"/>
</dbReference>
<reference evidence="2 3" key="1">
    <citation type="submission" date="2023-11" db="EMBL/GenBank/DDBJ databases">
        <title>Halocaridina rubra genome assembly.</title>
        <authorList>
            <person name="Smith C."/>
        </authorList>
    </citation>
    <scope>NUCLEOTIDE SEQUENCE [LARGE SCALE GENOMIC DNA]</scope>
    <source>
        <strain evidence="2">EP-1</strain>
        <tissue evidence="2">Whole</tissue>
    </source>
</reference>
<name>A0AAN9A6X6_HALRR</name>
<comment type="caution">
    <text evidence="2">The sequence shown here is derived from an EMBL/GenBank/DDBJ whole genome shotgun (WGS) entry which is preliminary data.</text>
</comment>
<protein>
    <submittedName>
        <fullName evidence="2">Uncharacterized protein</fullName>
    </submittedName>
</protein>
<organism evidence="2 3">
    <name type="scientific">Halocaridina rubra</name>
    <name type="common">Hawaiian red shrimp</name>
    <dbReference type="NCBI Taxonomy" id="373956"/>
    <lineage>
        <taxon>Eukaryota</taxon>
        <taxon>Metazoa</taxon>
        <taxon>Ecdysozoa</taxon>
        <taxon>Arthropoda</taxon>
        <taxon>Crustacea</taxon>
        <taxon>Multicrustacea</taxon>
        <taxon>Malacostraca</taxon>
        <taxon>Eumalacostraca</taxon>
        <taxon>Eucarida</taxon>
        <taxon>Decapoda</taxon>
        <taxon>Pleocyemata</taxon>
        <taxon>Caridea</taxon>
        <taxon>Atyoidea</taxon>
        <taxon>Atyidae</taxon>
        <taxon>Halocaridina</taxon>
    </lineage>
</organism>
<dbReference type="GO" id="GO:0031902">
    <property type="term" value="C:late endosome membrane"/>
    <property type="evidence" value="ECO:0007669"/>
    <property type="project" value="TreeGrafter"/>
</dbReference>